<keyword evidence="3" id="KW-1185">Reference proteome</keyword>
<proteinExistence type="predicted"/>
<evidence type="ECO:0000256" key="1">
    <source>
        <dbReference type="SAM" id="MobiDB-lite"/>
    </source>
</evidence>
<sequence length="98" mass="10857">METNCEVSQLGLLHPRGKEKSGVLSVNLTHATGPGTRPPRPWRRLPEHAITGSCSGDLADPEVRRRWILSAVLEYDGVEVTAEALCWSDSGNIVWVWH</sequence>
<feature type="region of interest" description="Disordered" evidence="1">
    <location>
        <begin position="23"/>
        <end position="45"/>
    </location>
</feature>
<comment type="caution">
    <text evidence="2">The sequence shown here is derived from an EMBL/GenBank/DDBJ whole genome shotgun (WGS) entry which is preliminary data.</text>
</comment>
<dbReference type="EMBL" id="JAQQWL010000003">
    <property type="protein sequence ID" value="KAK8078967.1"/>
    <property type="molecule type" value="Genomic_DNA"/>
</dbReference>
<name>A0ABR1W7D6_9PEZI</name>
<dbReference type="Proteomes" id="UP001480595">
    <property type="component" value="Unassembled WGS sequence"/>
</dbReference>
<evidence type="ECO:0000313" key="3">
    <source>
        <dbReference type="Proteomes" id="UP001480595"/>
    </source>
</evidence>
<dbReference type="GeneID" id="92087246"/>
<accession>A0ABR1W7D6</accession>
<evidence type="ECO:0000313" key="2">
    <source>
        <dbReference type="EMBL" id="KAK8078967.1"/>
    </source>
</evidence>
<protein>
    <submittedName>
        <fullName evidence="2">Uncharacterized protein</fullName>
    </submittedName>
</protein>
<dbReference type="RefSeq" id="XP_066720038.1">
    <property type="nucleotide sequence ID" value="XM_066854183.1"/>
</dbReference>
<organism evidence="2 3">
    <name type="scientific">Apiospora phragmitis</name>
    <dbReference type="NCBI Taxonomy" id="2905665"/>
    <lineage>
        <taxon>Eukaryota</taxon>
        <taxon>Fungi</taxon>
        <taxon>Dikarya</taxon>
        <taxon>Ascomycota</taxon>
        <taxon>Pezizomycotina</taxon>
        <taxon>Sordariomycetes</taxon>
        <taxon>Xylariomycetidae</taxon>
        <taxon>Amphisphaeriales</taxon>
        <taxon>Apiosporaceae</taxon>
        <taxon>Apiospora</taxon>
    </lineage>
</organism>
<reference evidence="2 3" key="1">
    <citation type="submission" date="2023-01" db="EMBL/GenBank/DDBJ databases">
        <title>Analysis of 21 Apiospora genomes using comparative genomics revels a genus with tremendous synthesis potential of carbohydrate active enzymes and secondary metabolites.</title>
        <authorList>
            <person name="Sorensen T."/>
        </authorList>
    </citation>
    <scope>NUCLEOTIDE SEQUENCE [LARGE SCALE GENOMIC DNA]</scope>
    <source>
        <strain evidence="2 3">CBS 135458</strain>
    </source>
</reference>
<gene>
    <name evidence="2" type="ORF">PG994_002774</name>
</gene>